<evidence type="ECO:0000313" key="2">
    <source>
        <dbReference type="Proteomes" id="UP000095282"/>
    </source>
</evidence>
<accession>A0A1I7U1X2</accession>
<evidence type="ECO:0000313" key="3">
    <source>
        <dbReference type="WBParaSite" id="Csp11.Scaffold629.g14019.t1"/>
    </source>
</evidence>
<feature type="compositionally biased region" description="Basic and acidic residues" evidence="1">
    <location>
        <begin position="1"/>
        <end position="12"/>
    </location>
</feature>
<keyword evidence="2" id="KW-1185">Reference proteome</keyword>
<dbReference type="Proteomes" id="UP000095282">
    <property type="component" value="Unplaced"/>
</dbReference>
<feature type="region of interest" description="Disordered" evidence="1">
    <location>
        <begin position="1"/>
        <end position="54"/>
    </location>
</feature>
<name>A0A1I7U1X2_9PELO</name>
<organism evidence="2 3">
    <name type="scientific">Caenorhabditis tropicalis</name>
    <dbReference type="NCBI Taxonomy" id="1561998"/>
    <lineage>
        <taxon>Eukaryota</taxon>
        <taxon>Metazoa</taxon>
        <taxon>Ecdysozoa</taxon>
        <taxon>Nematoda</taxon>
        <taxon>Chromadorea</taxon>
        <taxon>Rhabditida</taxon>
        <taxon>Rhabditina</taxon>
        <taxon>Rhabditomorpha</taxon>
        <taxon>Rhabditoidea</taxon>
        <taxon>Rhabditidae</taxon>
        <taxon>Peloderinae</taxon>
        <taxon>Caenorhabditis</taxon>
    </lineage>
</organism>
<sequence length="109" mass="11908">MKEEPQAAKEDQDPSQPEPSGFQAPLPFSIEELLQDQSQPGPSTLQAPEPSSAGEDFYIDYFKNHNQESLGVPSISSIPGFLSPSRASTPAAVVQQMVQEAVITFFSYY</sequence>
<protein>
    <submittedName>
        <fullName evidence="3">Ecto-NOX disulfide-thiol exchanger 2</fullName>
    </submittedName>
</protein>
<evidence type="ECO:0000256" key="1">
    <source>
        <dbReference type="SAM" id="MobiDB-lite"/>
    </source>
</evidence>
<proteinExistence type="predicted"/>
<feature type="compositionally biased region" description="Polar residues" evidence="1">
    <location>
        <begin position="35"/>
        <end position="46"/>
    </location>
</feature>
<reference evidence="3" key="1">
    <citation type="submission" date="2016-11" db="UniProtKB">
        <authorList>
            <consortium name="WormBaseParasite"/>
        </authorList>
    </citation>
    <scope>IDENTIFICATION</scope>
</reference>
<dbReference type="WBParaSite" id="Csp11.Scaffold629.g14019.t1">
    <property type="protein sequence ID" value="Csp11.Scaffold629.g14019.t1"/>
    <property type="gene ID" value="Csp11.Scaffold629.g14019"/>
</dbReference>
<dbReference type="AlphaFoldDB" id="A0A1I7U1X2"/>